<sequence>MKETAKAPPATSRQPQPTGTRQPFFTPEQQSGFFTTAPVQPKLKIGKRGDIYEQEAETMADQVVNRTDSPTAPTNDNQEERLSRRDLQTQGDAHIHRQPFFESEADDDEPVQRFHREVEEGDKVFRSEDDLPVGMSRGEAIVAIARSKLGKVKAKQPEGSDGGRPLRYGYDLLLEIFQLSAPGVWSDDVVKYIGPGLPSWCGIFATYCIKKAGIDIGNWQMGKGVAAYGTLKPTDSPQPGDIGYIDQPYQHHCIISRVEGDSIESIDGNSGLFSEITENKRSRTAYTGFFTAQHTTAAVQKKEQDEGSAENTPDLESSLQAQKGRGEPLDNTTRGTMETSFGTEFGGVRIHTDNEAARLSNTLNAQAFTHGNDIYFNEGTYNPETSAGKHLLAHELTHTLQQRDGLQPMVNRAANPGGSKEPAINFSDKTITIKKLYLPKLKGRNKNLIGTAVTRNRNYKRKDSYKDTATSSSKAQDVVWKTGVEPKVTTEVEKLTKKAADSMAYDASANAYYLKWGSLNLIGSKETIVKNALVPLWNKTGKASAYDVDHVKELQLGGENSLDNMELLNFSANRASGSAVKRTIEIAVNTFLASEEAKKQAADAGKKLPSLKTAKTTYDITFSSVGYDDAKANFSKGALGDDYWSKKDIADNAAHLKQFKPMTTRQIAAAKGTENDPIIYTSEAGGTGLRKADLEKIKGIAVSKFTFPPAPTGEKAGDIELTITPPSVVNGDIKVPIPIYKMDGIVFGGHMPRRGSKKGQGGLEKILSKLQINGLSPAELDMVDFVPGIGLVVRGRIQPTLDILEGVELDFFLEGDSFGISKTITAGEFKLPPPFKINAALLTIGAGNKGIFVEGDVLFEISKLGTGMISGLGKSNGDFGIKGRFDFDPKLFKQGAASIEVEYNNKQGWAAKGELQISKGTVRGIDSAKIAVAYANRQLTANGTAQVALRGVDEVTLAIRFGEEVSEIEGTIKIGKLPGVKEGSGQLKLIKTGDDYDFSGAGKITPDIPGLSTQIDFEFHNNIFLVDARVAYDKNRLKGTLNLGITNRAIDAAGNPTGEALPDYKVYGKSTLELMITDKLVVNAGVNLLENGEIEVTGGIRLPQRFEVVPTLLSVANKPLITVPPIHIPLFGIPLGITTIGVEAVISPRLTASVQIGPGSLVNVGAEITYNPAHPETMSITGGADFEFVAEAGITAGVDFGLSASVAVAALTGGIDLSAFIKAAAKQPVFHTALSYSPASGFELDGLVNAKVAAILGFSGDLFVRASAGVWPAEISKTWRWPIFKKEVDTGLEIGFEFPFAYKDNKADVSFENLRFTYPSLDDLTGKVREKIVDPLVHEF</sequence>
<evidence type="ECO:0000259" key="2">
    <source>
        <dbReference type="Pfam" id="PF13699"/>
    </source>
</evidence>
<feature type="compositionally biased region" description="Polar residues" evidence="1">
    <location>
        <begin position="64"/>
        <end position="76"/>
    </location>
</feature>
<gene>
    <name evidence="3" type="ORF">HP555_08285</name>
</gene>
<feature type="compositionally biased region" description="Polar residues" evidence="1">
    <location>
        <begin position="330"/>
        <end position="340"/>
    </location>
</feature>
<reference evidence="3 4" key="1">
    <citation type="submission" date="2020-05" db="EMBL/GenBank/DDBJ databases">
        <title>Complete genome of Desulfobulbus oligotrophicus.</title>
        <authorList>
            <person name="Podar M."/>
        </authorList>
    </citation>
    <scope>NUCLEOTIDE SEQUENCE [LARGE SCALE GENOMIC DNA]</scope>
    <source>
        <strain evidence="3 4">Prop6</strain>
    </source>
</reference>
<evidence type="ECO:0000313" key="3">
    <source>
        <dbReference type="EMBL" id="QQG65864.1"/>
    </source>
</evidence>
<feature type="region of interest" description="Disordered" evidence="1">
    <location>
        <begin position="297"/>
        <end position="340"/>
    </location>
</feature>
<dbReference type="CDD" id="cd00085">
    <property type="entry name" value="HNHc"/>
    <property type="match status" value="1"/>
</dbReference>
<protein>
    <submittedName>
        <fullName evidence="3">DUF4157 domain-containing protein</fullName>
    </submittedName>
</protein>
<proteinExistence type="predicted"/>
<feature type="compositionally biased region" description="Polar residues" evidence="1">
    <location>
        <begin position="309"/>
        <end position="321"/>
    </location>
</feature>
<organism evidence="3 4">
    <name type="scientific">Desulfobulbus oligotrophicus</name>
    <dbReference type="NCBI Taxonomy" id="1909699"/>
    <lineage>
        <taxon>Bacteria</taxon>
        <taxon>Pseudomonadati</taxon>
        <taxon>Thermodesulfobacteriota</taxon>
        <taxon>Desulfobulbia</taxon>
        <taxon>Desulfobulbales</taxon>
        <taxon>Desulfobulbaceae</taxon>
        <taxon>Desulfobulbus</taxon>
    </lineage>
</organism>
<keyword evidence="4" id="KW-1185">Reference proteome</keyword>
<name>A0A7T5VDF2_9BACT</name>
<feature type="compositionally biased region" description="Polar residues" evidence="1">
    <location>
        <begin position="11"/>
        <end position="38"/>
    </location>
</feature>
<dbReference type="RefSeq" id="WP_199261438.1">
    <property type="nucleotide sequence ID" value="NZ_CP054140.1"/>
</dbReference>
<dbReference type="Pfam" id="PF13699">
    <property type="entry name" value="eCIS_core"/>
    <property type="match status" value="1"/>
</dbReference>
<accession>A0A7T5VDF2</accession>
<dbReference type="InterPro" id="IPR025295">
    <property type="entry name" value="eCIS_core_dom"/>
</dbReference>
<feature type="domain" description="eCIS core" evidence="2">
    <location>
        <begin position="328"/>
        <end position="405"/>
    </location>
</feature>
<dbReference type="EMBL" id="CP054140">
    <property type="protein sequence ID" value="QQG65864.1"/>
    <property type="molecule type" value="Genomic_DNA"/>
</dbReference>
<evidence type="ECO:0000313" key="4">
    <source>
        <dbReference type="Proteomes" id="UP000596092"/>
    </source>
</evidence>
<feature type="compositionally biased region" description="Basic and acidic residues" evidence="1">
    <location>
        <begin position="78"/>
        <end position="87"/>
    </location>
</feature>
<feature type="region of interest" description="Disordered" evidence="1">
    <location>
        <begin position="1"/>
        <end position="90"/>
    </location>
</feature>
<evidence type="ECO:0000256" key="1">
    <source>
        <dbReference type="SAM" id="MobiDB-lite"/>
    </source>
</evidence>
<dbReference type="Proteomes" id="UP000596092">
    <property type="component" value="Chromosome"/>
</dbReference>
<dbReference type="InterPro" id="IPR003615">
    <property type="entry name" value="HNH_nuc"/>
</dbReference>
<dbReference type="KEGG" id="dog:HP555_08285"/>